<evidence type="ECO:0000313" key="1">
    <source>
        <dbReference type="EMBL" id="SUP81208.1"/>
    </source>
</evidence>
<reference evidence="1 2" key="1">
    <citation type="submission" date="2018-06" db="EMBL/GenBank/DDBJ databases">
        <authorList>
            <consortium name="Pathogen Informatics"/>
            <person name="Doyle S."/>
        </authorList>
    </citation>
    <scope>NUCLEOTIDE SEQUENCE [LARGE SCALE GENOMIC DNA]</scope>
    <source>
        <strain evidence="1 2">NCTC8580</strain>
    </source>
</reference>
<protein>
    <submittedName>
        <fullName evidence="1">Uncharacterized protein</fullName>
    </submittedName>
</protein>
<dbReference type="EMBL" id="UHJC01000001">
    <property type="protein sequence ID" value="SUP81208.1"/>
    <property type="molecule type" value="Genomic_DNA"/>
</dbReference>
<evidence type="ECO:0000313" key="2">
    <source>
        <dbReference type="Proteomes" id="UP000255087"/>
    </source>
</evidence>
<name>A0A380Q603_YERPU</name>
<proteinExistence type="predicted"/>
<dbReference type="AlphaFoldDB" id="A0A380Q603"/>
<dbReference type="Proteomes" id="UP000255087">
    <property type="component" value="Unassembled WGS sequence"/>
</dbReference>
<gene>
    <name evidence="1" type="ORF">NCTC8580_01290</name>
</gene>
<accession>A0A380Q603</accession>
<sequence length="91" mass="9918">MVTPYRELFATPNTKGFALVGILARIPSNDEHRHHNHAVITAWHRATGQRAECSHGSFGVSHPTTKCVTDVGCSLESLAPECAWLPVLNVT</sequence>
<organism evidence="1 2">
    <name type="scientific">Yersinia pseudotuberculosis</name>
    <dbReference type="NCBI Taxonomy" id="633"/>
    <lineage>
        <taxon>Bacteria</taxon>
        <taxon>Pseudomonadati</taxon>
        <taxon>Pseudomonadota</taxon>
        <taxon>Gammaproteobacteria</taxon>
        <taxon>Enterobacterales</taxon>
        <taxon>Yersiniaceae</taxon>
        <taxon>Yersinia</taxon>
    </lineage>
</organism>